<reference evidence="1 2" key="1">
    <citation type="submission" date="2016-07" db="EMBL/GenBank/DDBJ databases">
        <title>Pervasive Adenine N6-methylation of Active Genes in Fungi.</title>
        <authorList>
            <consortium name="DOE Joint Genome Institute"/>
            <person name="Mondo S.J."/>
            <person name="Dannebaum R.O."/>
            <person name="Kuo R.C."/>
            <person name="Labutti K."/>
            <person name="Haridas S."/>
            <person name="Kuo A."/>
            <person name="Salamov A."/>
            <person name="Ahrendt S.R."/>
            <person name="Lipzen A."/>
            <person name="Sullivan W."/>
            <person name="Andreopoulos W.B."/>
            <person name="Clum A."/>
            <person name="Lindquist E."/>
            <person name="Daum C."/>
            <person name="Ramamoorthy G.K."/>
            <person name="Gryganskyi A."/>
            <person name="Culley D."/>
            <person name="Magnuson J.K."/>
            <person name="James T.Y."/>
            <person name="O'Malley M.A."/>
            <person name="Stajich J.E."/>
            <person name="Spatafora J.W."/>
            <person name="Visel A."/>
            <person name="Grigoriev I.V."/>
        </authorList>
    </citation>
    <scope>NUCLEOTIDE SEQUENCE [LARGE SCALE GENOMIC DNA]</scope>
    <source>
        <strain evidence="1 2">NRRL 2496</strain>
    </source>
</reference>
<organism evidence="1 2">
    <name type="scientific">Syncephalastrum racemosum</name>
    <name type="common">Filamentous fungus</name>
    <dbReference type="NCBI Taxonomy" id="13706"/>
    <lineage>
        <taxon>Eukaryota</taxon>
        <taxon>Fungi</taxon>
        <taxon>Fungi incertae sedis</taxon>
        <taxon>Mucoromycota</taxon>
        <taxon>Mucoromycotina</taxon>
        <taxon>Mucoromycetes</taxon>
        <taxon>Mucorales</taxon>
        <taxon>Syncephalastraceae</taxon>
        <taxon>Syncephalastrum</taxon>
    </lineage>
</organism>
<evidence type="ECO:0000313" key="1">
    <source>
        <dbReference type="EMBL" id="ORY90461.1"/>
    </source>
</evidence>
<keyword evidence="2" id="KW-1185">Reference proteome</keyword>
<accession>A0A1X2H058</accession>
<protein>
    <submittedName>
        <fullName evidence="1">Uncharacterized protein</fullName>
    </submittedName>
</protein>
<comment type="caution">
    <text evidence="1">The sequence shown here is derived from an EMBL/GenBank/DDBJ whole genome shotgun (WGS) entry which is preliminary data.</text>
</comment>
<dbReference type="InParanoid" id="A0A1X2H058"/>
<dbReference type="Proteomes" id="UP000242180">
    <property type="component" value="Unassembled WGS sequence"/>
</dbReference>
<gene>
    <name evidence="1" type="ORF">BCR43DRAFT_518922</name>
</gene>
<name>A0A1X2H058_SYNRA</name>
<dbReference type="EMBL" id="MCGN01000012">
    <property type="protein sequence ID" value="ORY90461.1"/>
    <property type="molecule type" value="Genomic_DNA"/>
</dbReference>
<evidence type="ECO:0000313" key="2">
    <source>
        <dbReference type="Proteomes" id="UP000242180"/>
    </source>
</evidence>
<proteinExistence type="predicted"/>
<sequence>MSRLAAESRPLVKALELQDSMPDQKIFNPWPDSSCRSRSFARGDLNAALLLLFDDPENGIFFRWTATEETKEKKHDWPGVMISWLRGVEFAEHVGFAEVKRIEERANNYALFAQILCASVTSPRLPSAIRRCGGMPYSPGCRCGMAWHIKCISDYRSVLLPWAAAAPSTGRE</sequence>
<dbReference type="AlphaFoldDB" id="A0A1X2H058"/>
<dbReference type="OrthoDB" id="2248794at2759"/>